<dbReference type="Gene3D" id="1.10.357.10">
    <property type="entry name" value="Tetracycline Repressor, domain 2"/>
    <property type="match status" value="1"/>
</dbReference>
<comment type="caution">
    <text evidence="7">The sequence shown here is derived from an EMBL/GenBank/DDBJ whole genome shotgun (WGS) entry which is preliminary data.</text>
</comment>
<dbReference type="SUPFAM" id="SSF46689">
    <property type="entry name" value="Homeodomain-like"/>
    <property type="match status" value="1"/>
</dbReference>
<keyword evidence="2" id="KW-0805">Transcription regulation</keyword>
<dbReference type="SUPFAM" id="SSF48498">
    <property type="entry name" value="Tetracyclin repressor-like, C-terminal domain"/>
    <property type="match status" value="1"/>
</dbReference>
<evidence type="ECO:0000259" key="6">
    <source>
        <dbReference type="PROSITE" id="PS50977"/>
    </source>
</evidence>
<keyword evidence="3 5" id="KW-0238">DNA-binding</keyword>
<evidence type="ECO:0000256" key="2">
    <source>
        <dbReference type="ARBA" id="ARBA00023015"/>
    </source>
</evidence>
<dbReference type="InterPro" id="IPR039538">
    <property type="entry name" value="BetI_C"/>
</dbReference>
<dbReference type="Proteomes" id="UP001201701">
    <property type="component" value="Unassembled WGS sequence"/>
</dbReference>
<evidence type="ECO:0000256" key="5">
    <source>
        <dbReference type="PROSITE-ProRule" id="PRU00335"/>
    </source>
</evidence>
<dbReference type="PRINTS" id="PR00455">
    <property type="entry name" value="HTHTETR"/>
</dbReference>
<proteinExistence type="predicted"/>
<dbReference type="Pfam" id="PF00440">
    <property type="entry name" value="TetR_N"/>
    <property type="match status" value="1"/>
</dbReference>
<feature type="DNA-binding region" description="H-T-H motif" evidence="5">
    <location>
        <begin position="34"/>
        <end position="53"/>
    </location>
</feature>
<dbReference type="InterPro" id="IPR001647">
    <property type="entry name" value="HTH_TetR"/>
</dbReference>
<evidence type="ECO:0000313" key="7">
    <source>
        <dbReference type="EMBL" id="MCG7507175.1"/>
    </source>
</evidence>
<dbReference type="InterPro" id="IPR036271">
    <property type="entry name" value="Tet_transcr_reg_TetR-rel_C_sf"/>
</dbReference>
<dbReference type="Gene3D" id="1.10.10.60">
    <property type="entry name" value="Homeodomain-like"/>
    <property type="match status" value="1"/>
</dbReference>
<gene>
    <name evidence="7" type="ORF">L4923_19275</name>
</gene>
<accession>A0ABS9QID6</accession>
<evidence type="ECO:0000313" key="8">
    <source>
        <dbReference type="Proteomes" id="UP001201701"/>
    </source>
</evidence>
<organism evidence="7 8">
    <name type="scientific">Mesorhizobium retamae</name>
    <dbReference type="NCBI Taxonomy" id="2912854"/>
    <lineage>
        <taxon>Bacteria</taxon>
        <taxon>Pseudomonadati</taxon>
        <taxon>Pseudomonadota</taxon>
        <taxon>Alphaproteobacteria</taxon>
        <taxon>Hyphomicrobiales</taxon>
        <taxon>Phyllobacteriaceae</taxon>
        <taxon>Mesorhizobium</taxon>
    </lineage>
</organism>
<dbReference type="PROSITE" id="PS50977">
    <property type="entry name" value="HTH_TETR_2"/>
    <property type="match status" value="1"/>
</dbReference>
<dbReference type="InterPro" id="IPR009057">
    <property type="entry name" value="Homeodomain-like_sf"/>
</dbReference>
<dbReference type="RefSeq" id="WP_239368067.1">
    <property type="nucleotide sequence ID" value="NZ_JAKREW010000021.1"/>
</dbReference>
<dbReference type="PANTHER" id="PTHR47506:SF1">
    <property type="entry name" value="HTH-TYPE TRANSCRIPTIONAL REGULATOR YJDC"/>
    <property type="match status" value="1"/>
</dbReference>
<keyword evidence="8" id="KW-1185">Reference proteome</keyword>
<dbReference type="Pfam" id="PF13977">
    <property type="entry name" value="TetR_C_6"/>
    <property type="match status" value="1"/>
</dbReference>
<feature type="domain" description="HTH tetR-type" evidence="6">
    <location>
        <begin position="11"/>
        <end position="71"/>
    </location>
</feature>
<sequence length="204" mass="22397">MARKLVHEQHEGKRQEILAAAHRCFLQHGLQGASISMICKEAGMSPGHLYHYFPSKEAIVEAMANDYLAELHGHFNAHEDGASTATVLLSELWSMKGWDALSHCRILFELLAEAGRNENIHAILKDNTDGIRALLARTLKAGQERGEVDPDLDPGHTSAVLVAILDAAPMLPLMASDIDFEESRKLITTMVARFLQPPITAVGE</sequence>
<evidence type="ECO:0000256" key="1">
    <source>
        <dbReference type="ARBA" id="ARBA00022491"/>
    </source>
</evidence>
<dbReference type="EMBL" id="JAKREW010000021">
    <property type="protein sequence ID" value="MCG7507175.1"/>
    <property type="molecule type" value="Genomic_DNA"/>
</dbReference>
<evidence type="ECO:0000256" key="3">
    <source>
        <dbReference type="ARBA" id="ARBA00023125"/>
    </source>
</evidence>
<protein>
    <submittedName>
        <fullName evidence="7">TetR/AcrR family transcriptional regulator</fullName>
    </submittedName>
</protein>
<name>A0ABS9QID6_9HYPH</name>
<reference evidence="7 8" key="1">
    <citation type="submission" date="2022-02" db="EMBL/GenBank/DDBJ databases">
        <title>Draft genome sequence of Mezorhizobium retamae strain IRAMC:0171 isolated from Retama raetam nodules.</title>
        <authorList>
            <person name="Bengaied R."/>
            <person name="Sbissi I."/>
            <person name="Huber K."/>
            <person name="Ghodbane F."/>
            <person name="Nouioui I."/>
            <person name="Tarhouni M."/>
            <person name="Gtari M."/>
        </authorList>
    </citation>
    <scope>NUCLEOTIDE SEQUENCE [LARGE SCALE GENOMIC DNA]</scope>
    <source>
        <strain evidence="7 8">IRAMC:0171</strain>
    </source>
</reference>
<evidence type="ECO:0000256" key="4">
    <source>
        <dbReference type="ARBA" id="ARBA00023163"/>
    </source>
</evidence>
<keyword evidence="4" id="KW-0804">Transcription</keyword>
<dbReference type="PANTHER" id="PTHR47506">
    <property type="entry name" value="TRANSCRIPTIONAL REGULATORY PROTEIN"/>
    <property type="match status" value="1"/>
</dbReference>
<keyword evidence="1" id="KW-0678">Repressor</keyword>